<feature type="signal peptide" evidence="1">
    <location>
        <begin position="1"/>
        <end position="21"/>
    </location>
</feature>
<reference evidence="2 3" key="1">
    <citation type="submission" date="2016-11" db="EMBL/GenBank/DDBJ databases">
        <authorList>
            <person name="Jaros S."/>
            <person name="Januszkiewicz K."/>
            <person name="Wedrychowicz H."/>
        </authorList>
    </citation>
    <scope>NUCLEOTIDE SEQUENCE [LARGE SCALE GENOMIC DNA]</scope>
    <source>
        <strain evidence="2 3">Y1</strain>
    </source>
</reference>
<dbReference type="Proteomes" id="UP000184394">
    <property type="component" value="Unassembled WGS sequence"/>
</dbReference>
<proteinExistence type="predicted"/>
<gene>
    <name evidence="2" type="ORF">SAMN04487860_10464</name>
</gene>
<organism evidence="2 3">
    <name type="scientific">Ruminococcus flavefaciens</name>
    <dbReference type="NCBI Taxonomy" id="1265"/>
    <lineage>
        <taxon>Bacteria</taxon>
        <taxon>Bacillati</taxon>
        <taxon>Bacillota</taxon>
        <taxon>Clostridia</taxon>
        <taxon>Eubacteriales</taxon>
        <taxon>Oscillospiraceae</taxon>
        <taxon>Ruminococcus</taxon>
    </lineage>
</organism>
<dbReference type="Gene3D" id="2.30.30.40">
    <property type="entry name" value="SH3 Domains"/>
    <property type="match status" value="1"/>
</dbReference>
<sequence length="346" mass="37261">MKKMISCLAILTLLASTVSCGSTESGATTKNLTSSQKTTTVTTTTSVTSKDNKITTTAANKKSDNIKSENKGNSTTTGAAKLGNSIFGGYVTADTAIKKAADANSETLLTIPDRTQIGVFESGIDGWFMTDFKDTVGYIPANNVKEITPYDPALGGDNVLGGSVTKDVNLMSGIHSYATSLITIPNGTQVNYYLLPSDANWCVVNYQYNVGYVESKYIKAIENYDMTGESSIAKHSGDDFLGTWSVGRIYITIVKSGAGYEASVKWSSSAAESTNWTYSCEFNGKYLDSTNGRCVDSIYDENGNESNTVRYTNGCAHFRLNGNGNLIWEELRDNTVGDDTELMKIS</sequence>
<name>A0A1M7IEE8_RUMFL</name>
<dbReference type="RefSeq" id="WP_072949634.1">
    <property type="nucleotide sequence ID" value="NZ_FRCT01000004.1"/>
</dbReference>
<evidence type="ECO:0000313" key="3">
    <source>
        <dbReference type="Proteomes" id="UP000184394"/>
    </source>
</evidence>
<accession>A0A1M7IEE8</accession>
<evidence type="ECO:0008006" key="4">
    <source>
        <dbReference type="Google" id="ProtNLM"/>
    </source>
</evidence>
<dbReference type="PROSITE" id="PS51257">
    <property type="entry name" value="PROKAR_LIPOPROTEIN"/>
    <property type="match status" value="1"/>
</dbReference>
<dbReference type="AlphaFoldDB" id="A0A1M7IEE8"/>
<feature type="chain" id="PRO_5039201421" description="SH3 domain-containing protein" evidence="1">
    <location>
        <begin position="22"/>
        <end position="346"/>
    </location>
</feature>
<keyword evidence="1" id="KW-0732">Signal</keyword>
<dbReference type="OrthoDB" id="1663476at2"/>
<dbReference type="EMBL" id="FRCT01000004">
    <property type="protein sequence ID" value="SHM38973.1"/>
    <property type="molecule type" value="Genomic_DNA"/>
</dbReference>
<evidence type="ECO:0000313" key="2">
    <source>
        <dbReference type="EMBL" id="SHM38973.1"/>
    </source>
</evidence>
<evidence type="ECO:0000256" key="1">
    <source>
        <dbReference type="SAM" id="SignalP"/>
    </source>
</evidence>
<protein>
    <recommendedName>
        <fullName evidence="4">SH3 domain-containing protein</fullName>
    </recommendedName>
</protein>